<comment type="caution">
    <text evidence="2">The sequence shown here is derived from an EMBL/GenBank/DDBJ whole genome shotgun (WGS) entry which is preliminary data.</text>
</comment>
<keyword evidence="1" id="KW-0472">Membrane</keyword>
<reference evidence="2" key="2">
    <citation type="submission" date="2014-03" db="EMBL/GenBank/DDBJ databases">
        <title>Candidatus Competibacter-lineage genomes retrieved from metagenomes reveal functional metabolic diversity.</title>
        <authorList>
            <person name="McIlroy S.J."/>
            <person name="Albertsen M."/>
            <person name="Andresen E.K."/>
            <person name="Saunders A.M."/>
            <person name="Kristiansen R."/>
            <person name="Stokholm-Bjerregaard M."/>
            <person name="Nielsen K.L."/>
            <person name="Nielsen P.H."/>
        </authorList>
    </citation>
    <scope>NUCLEOTIDE SEQUENCE</scope>
    <source>
        <strain evidence="2">Run_A_D11</strain>
    </source>
</reference>
<gene>
    <name evidence="2" type="ORF">BN873_p20005</name>
</gene>
<proteinExistence type="predicted"/>
<evidence type="ECO:0000313" key="3">
    <source>
        <dbReference type="Proteomes" id="UP000035760"/>
    </source>
</evidence>
<dbReference type="AlphaFoldDB" id="W6MD53"/>
<keyword evidence="1" id="KW-0812">Transmembrane</keyword>
<name>W6MD53_9GAMM</name>
<dbReference type="Proteomes" id="UP000035760">
    <property type="component" value="Unassembled WGS sequence"/>
</dbReference>
<accession>W6MD53</accession>
<sequence>MEERREFNPTLLPLTSLKRNKGLDTRRRLRKREPFCRMVLALQVIYACFLAQTSLLCWKRSRYGLFDFWCFLIRKIGLTVLRLDGSRIFLFLKNRIHFYH</sequence>
<evidence type="ECO:0000256" key="1">
    <source>
        <dbReference type="SAM" id="Phobius"/>
    </source>
</evidence>
<keyword evidence="3" id="KW-1185">Reference proteome</keyword>
<organism evidence="2 3">
    <name type="scientific">Candidatus Competibacter denitrificans Run_A_D11</name>
    <dbReference type="NCBI Taxonomy" id="1400863"/>
    <lineage>
        <taxon>Bacteria</taxon>
        <taxon>Pseudomonadati</taxon>
        <taxon>Pseudomonadota</taxon>
        <taxon>Gammaproteobacteria</taxon>
        <taxon>Candidatus Competibacteraceae</taxon>
        <taxon>Candidatus Competibacter</taxon>
    </lineage>
</organism>
<evidence type="ECO:0000313" key="2">
    <source>
        <dbReference type="EMBL" id="CDI04625.1"/>
    </source>
</evidence>
<protein>
    <submittedName>
        <fullName evidence="2">Uncharacterized protein</fullName>
    </submittedName>
</protein>
<dbReference type="EMBL" id="CBTJ020000114">
    <property type="protein sequence ID" value="CDI04625.1"/>
    <property type="molecule type" value="Genomic_DNA"/>
</dbReference>
<keyword evidence="1" id="KW-1133">Transmembrane helix</keyword>
<feature type="transmembrane region" description="Helical" evidence="1">
    <location>
        <begin position="35"/>
        <end position="56"/>
    </location>
</feature>
<reference evidence="2" key="1">
    <citation type="submission" date="2013-07" db="EMBL/GenBank/DDBJ databases">
        <authorList>
            <person name="McIlroy S."/>
        </authorList>
    </citation>
    <scope>NUCLEOTIDE SEQUENCE [LARGE SCALE GENOMIC DNA]</scope>
    <source>
        <strain evidence="2">Run_A_D11</strain>
    </source>
</reference>